<dbReference type="AlphaFoldDB" id="A0A838ABZ8"/>
<proteinExistence type="predicted"/>
<sequence length="46" mass="4897">MSAPIDQRQLVQPWVESARGEGVELVGPDGMLTGLTDQVFEIALAA</sequence>
<name>A0A838ABZ8_9PSEU</name>
<dbReference type="Proteomes" id="UP000582974">
    <property type="component" value="Unassembled WGS sequence"/>
</dbReference>
<gene>
    <name evidence="1" type="ORF">H0B56_14470</name>
</gene>
<organism evidence="1 2">
    <name type="scientific">Haloechinothrix aidingensis</name>
    <dbReference type="NCBI Taxonomy" id="2752311"/>
    <lineage>
        <taxon>Bacteria</taxon>
        <taxon>Bacillati</taxon>
        <taxon>Actinomycetota</taxon>
        <taxon>Actinomycetes</taxon>
        <taxon>Pseudonocardiales</taxon>
        <taxon>Pseudonocardiaceae</taxon>
        <taxon>Haloechinothrix</taxon>
    </lineage>
</organism>
<accession>A0A838ABZ8</accession>
<dbReference type="RefSeq" id="WP_180893599.1">
    <property type="nucleotide sequence ID" value="NZ_JACCKD010000005.1"/>
</dbReference>
<keyword evidence="2" id="KW-1185">Reference proteome</keyword>
<protein>
    <submittedName>
        <fullName evidence="1">Uncharacterized protein</fullName>
    </submittedName>
</protein>
<evidence type="ECO:0000313" key="1">
    <source>
        <dbReference type="EMBL" id="MBA0126751.1"/>
    </source>
</evidence>
<dbReference type="EMBL" id="JACCKD010000005">
    <property type="protein sequence ID" value="MBA0126751.1"/>
    <property type="molecule type" value="Genomic_DNA"/>
</dbReference>
<comment type="caution">
    <text evidence="1">The sequence shown here is derived from an EMBL/GenBank/DDBJ whole genome shotgun (WGS) entry which is preliminary data.</text>
</comment>
<reference evidence="1 2" key="1">
    <citation type="submission" date="2020-07" db="EMBL/GenBank/DDBJ databases">
        <title>Genome of Haloechinothrix sp.</title>
        <authorList>
            <person name="Tang S.-K."/>
            <person name="Yang L."/>
            <person name="Zhu W.-Y."/>
        </authorList>
    </citation>
    <scope>NUCLEOTIDE SEQUENCE [LARGE SCALE GENOMIC DNA]</scope>
    <source>
        <strain evidence="1 2">YIM 98757</strain>
    </source>
</reference>
<evidence type="ECO:0000313" key="2">
    <source>
        <dbReference type="Proteomes" id="UP000582974"/>
    </source>
</evidence>